<dbReference type="InterPro" id="IPR001388">
    <property type="entry name" value="Synaptobrevin-like"/>
</dbReference>
<keyword evidence="8" id="KW-0175">Coiled coil</keyword>
<sequence>MASSKTAQVQNQVDEVVGIMQNNIEKVMQRGERLESLQNKTDDLQQGALQFKKGATKVRRQMWWKDLKLKIIIAAVVIVILIIIIVPIVNALKPKN</sequence>
<dbReference type="PROSITE" id="PS00417">
    <property type="entry name" value="SYNAPTOBREVIN"/>
    <property type="match status" value="1"/>
</dbReference>
<keyword evidence="4" id="KW-0653">Protein transport</keyword>
<dbReference type="Gene3D" id="1.20.5.110">
    <property type="match status" value="1"/>
</dbReference>
<comment type="subcellular location">
    <subcellularLocation>
        <location evidence="7">Endomembrane system</location>
        <topology evidence="7">Single-pass type IV membrane protein</topology>
    </subcellularLocation>
</comment>
<dbReference type="EMBL" id="QEAN01000512">
    <property type="protein sequence ID" value="TPX34105.1"/>
    <property type="molecule type" value="Genomic_DNA"/>
</dbReference>
<protein>
    <recommendedName>
        <fullName evidence="10">V-SNARE coiled-coil homology domain-containing protein</fullName>
    </recommendedName>
</protein>
<feature type="transmembrane region" description="Helical" evidence="9">
    <location>
        <begin position="69"/>
        <end position="89"/>
    </location>
</feature>
<keyword evidence="5 9" id="KW-1133">Transmembrane helix</keyword>
<dbReference type="PRINTS" id="PR00219">
    <property type="entry name" value="SYNAPTOBREVN"/>
</dbReference>
<organism evidence="11 13">
    <name type="scientific">Synchytrium endobioticum</name>
    <dbReference type="NCBI Taxonomy" id="286115"/>
    <lineage>
        <taxon>Eukaryota</taxon>
        <taxon>Fungi</taxon>
        <taxon>Fungi incertae sedis</taxon>
        <taxon>Chytridiomycota</taxon>
        <taxon>Chytridiomycota incertae sedis</taxon>
        <taxon>Chytridiomycetes</taxon>
        <taxon>Synchytriales</taxon>
        <taxon>Synchytriaceae</taxon>
        <taxon>Synchytrium</taxon>
    </lineage>
</organism>
<dbReference type="EMBL" id="QEAM01000345">
    <property type="protein sequence ID" value="TPX41017.1"/>
    <property type="molecule type" value="Genomic_DNA"/>
</dbReference>
<reference evidence="13 14" key="1">
    <citation type="journal article" date="2019" name="Sci. Rep.">
        <title>Comparative genomics of chytrid fungi reveal insights into the obligate biotrophic and pathogenic lifestyle of Synchytrium endobioticum.</title>
        <authorList>
            <person name="van de Vossenberg B.T.L.H."/>
            <person name="Warris S."/>
            <person name="Nguyen H.D.T."/>
            <person name="van Gent-Pelzer M.P.E."/>
            <person name="Joly D.L."/>
            <person name="van de Geest H.C."/>
            <person name="Bonants P.J.M."/>
            <person name="Smith D.S."/>
            <person name="Levesque C.A."/>
            <person name="van der Lee T.A.J."/>
        </authorList>
    </citation>
    <scope>NUCLEOTIDE SEQUENCE [LARGE SCALE GENOMIC DNA]</scope>
    <source>
        <strain evidence="12 14">LEV6574</strain>
        <strain evidence="11 13">MB42</strain>
    </source>
</reference>
<evidence type="ECO:0000313" key="12">
    <source>
        <dbReference type="EMBL" id="TPX41017.1"/>
    </source>
</evidence>
<evidence type="ECO:0000256" key="3">
    <source>
        <dbReference type="ARBA" id="ARBA00022692"/>
    </source>
</evidence>
<evidence type="ECO:0000256" key="6">
    <source>
        <dbReference type="ARBA" id="ARBA00023136"/>
    </source>
</evidence>
<dbReference type="Proteomes" id="UP000320475">
    <property type="component" value="Unassembled WGS sequence"/>
</dbReference>
<evidence type="ECO:0000256" key="7">
    <source>
        <dbReference type="ARBA" id="ARBA00046280"/>
    </source>
</evidence>
<keyword evidence="3 9" id="KW-0812">Transmembrane</keyword>
<feature type="domain" description="V-SNARE coiled-coil homology" evidence="10">
    <location>
        <begin position="5"/>
        <end position="65"/>
    </location>
</feature>
<dbReference type="PIRSF" id="PIRSF005409">
    <property type="entry name" value="Synaptobrevin_euk"/>
    <property type="match status" value="1"/>
</dbReference>
<dbReference type="GO" id="GO:0012505">
    <property type="term" value="C:endomembrane system"/>
    <property type="evidence" value="ECO:0007669"/>
    <property type="project" value="UniProtKB-SubCell"/>
</dbReference>
<dbReference type="STRING" id="286115.A0A507C9C1"/>
<dbReference type="VEuPathDB" id="FungiDB:SeMB42_g07378"/>
<keyword evidence="6 9" id="KW-0472">Membrane</keyword>
<dbReference type="OrthoDB" id="190375at2759"/>
<dbReference type="Proteomes" id="UP000317494">
    <property type="component" value="Unassembled WGS sequence"/>
</dbReference>
<comment type="similarity">
    <text evidence="1">Belongs to the synaptobrevin family.</text>
</comment>
<dbReference type="GO" id="GO:0016192">
    <property type="term" value="P:vesicle-mediated transport"/>
    <property type="evidence" value="ECO:0007669"/>
    <property type="project" value="InterPro"/>
</dbReference>
<comment type="caution">
    <text evidence="11">The sequence shown here is derived from an EMBL/GenBank/DDBJ whole genome shotgun (WGS) entry which is preliminary data.</text>
</comment>
<keyword evidence="2" id="KW-0813">Transport</keyword>
<dbReference type="GO" id="GO:0016020">
    <property type="term" value="C:membrane"/>
    <property type="evidence" value="ECO:0007669"/>
    <property type="project" value="InterPro"/>
</dbReference>
<proteinExistence type="inferred from homology"/>
<dbReference type="InterPro" id="IPR042855">
    <property type="entry name" value="V_SNARE_CC"/>
</dbReference>
<dbReference type="FunFam" id="1.20.5.110:FF:000004">
    <property type="entry name" value="Vesicle-associated membrane protein 7"/>
    <property type="match status" value="1"/>
</dbReference>
<name>A0A507C9C1_9FUNG</name>
<evidence type="ECO:0000256" key="1">
    <source>
        <dbReference type="ARBA" id="ARBA00008025"/>
    </source>
</evidence>
<evidence type="ECO:0000313" key="11">
    <source>
        <dbReference type="EMBL" id="TPX34105.1"/>
    </source>
</evidence>
<accession>A0A507C9C1</accession>
<evidence type="ECO:0000313" key="14">
    <source>
        <dbReference type="Proteomes" id="UP000320475"/>
    </source>
</evidence>
<evidence type="ECO:0000313" key="13">
    <source>
        <dbReference type="Proteomes" id="UP000317494"/>
    </source>
</evidence>
<dbReference type="PROSITE" id="PS50892">
    <property type="entry name" value="V_SNARE"/>
    <property type="match status" value="1"/>
</dbReference>
<evidence type="ECO:0000256" key="9">
    <source>
        <dbReference type="SAM" id="Phobius"/>
    </source>
</evidence>
<dbReference type="SUPFAM" id="SSF58038">
    <property type="entry name" value="SNARE fusion complex"/>
    <property type="match status" value="1"/>
</dbReference>
<evidence type="ECO:0000259" key="10">
    <source>
        <dbReference type="PROSITE" id="PS50892"/>
    </source>
</evidence>
<evidence type="ECO:0000256" key="4">
    <source>
        <dbReference type="ARBA" id="ARBA00022927"/>
    </source>
</evidence>
<dbReference type="GO" id="GO:0015031">
    <property type="term" value="P:protein transport"/>
    <property type="evidence" value="ECO:0007669"/>
    <property type="project" value="UniProtKB-KW"/>
</dbReference>
<evidence type="ECO:0000256" key="5">
    <source>
        <dbReference type="ARBA" id="ARBA00022989"/>
    </source>
</evidence>
<dbReference type="GO" id="GO:0005737">
    <property type="term" value="C:cytoplasm"/>
    <property type="evidence" value="ECO:0007669"/>
    <property type="project" value="UniProtKB-ARBA"/>
</dbReference>
<keyword evidence="13" id="KW-1185">Reference proteome</keyword>
<gene>
    <name evidence="12" type="ORF">SeLEV6574_g06289</name>
    <name evidence="11" type="ORF">SeMB42_g07378</name>
</gene>
<dbReference type="Pfam" id="PF00957">
    <property type="entry name" value="Synaptobrevin"/>
    <property type="match status" value="1"/>
</dbReference>
<dbReference type="AlphaFoldDB" id="A0A507C9C1"/>
<dbReference type="InterPro" id="IPR016444">
    <property type="entry name" value="Synaptobrevin/VAMP"/>
</dbReference>
<evidence type="ECO:0000256" key="2">
    <source>
        <dbReference type="ARBA" id="ARBA00022448"/>
    </source>
</evidence>
<dbReference type="PANTHER" id="PTHR45701">
    <property type="entry name" value="SYNAPTOBREVIN FAMILY MEMBER"/>
    <property type="match status" value="1"/>
</dbReference>
<evidence type="ECO:0000256" key="8">
    <source>
        <dbReference type="PROSITE-ProRule" id="PRU00290"/>
    </source>
</evidence>